<name>A0A9P9EDU3_9PLEO</name>
<evidence type="ECO:0000313" key="3">
    <source>
        <dbReference type="Proteomes" id="UP000700596"/>
    </source>
</evidence>
<keyword evidence="1" id="KW-1133">Transmembrane helix</keyword>
<reference evidence="2" key="1">
    <citation type="journal article" date="2021" name="Nat. Commun.">
        <title>Genetic determinants of endophytism in the Arabidopsis root mycobiome.</title>
        <authorList>
            <person name="Mesny F."/>
            <person name="Miyauchi S."/>
            <person name="Thiergart T."/>
            <person name="Pickel B."/>
            <person name="Atanasova L."/>
            <person name="Karlsson M."/>
            <person name="Huettel B."/>
            <person name="Barry K.W."/>
            <person name="Haridas S."/>
            <person name="Chen C."/>
            <person name="Bauer D."/>
            <person name="Andreopoulos W."/>
            <person name="Pangilinan J."/>
            <person name="LaButti K."/>
            <person name="Riley R."/>
            <person name="Lipzen A."/>
            <person name="Clum A."/>
            <person name="Drula E."/>
            <person name="Henrissat B."/>
            <person name="Kohler A."/>
            <person name="Grigoriev I.V."/>
            <person name="Martin F.M."/>
            <person name="Hacquard S."/>
        </authorList>
    </citation>
    <scope>NUCLEOTIDE SEQUENCE</scope>
    <source>
        <strain evidence="2">MPI-CAGE-CH-0243</strain>
    </source>
</reference>
<gene>
    <name evidence="2" type="ORF">B0J11DRAFT_166016</name>
</gene>
<feature type="transmembrane region" description="Helical" evidence="1">
    <location>
        <begin position="305"/>
        <end position="331"/>
    </location>
</feature>
<feature type="transmembrane region" description="Helical" evidence="1">
    <location>
        <begin position="270"/>
        <end position="293"/>
    </location>
</feature>
<dbReference type="AlphaFoldDB" id="A0A9P9EDU3"/>
<feature type="transmembrane region" description="Helical" evidence="1">
    <location>
        <begin position="343"/>
        <end position="363"/>
    </location>
</feature>
<keyword evidence="3" id="KW-1185">Reference proteome</keyword>
<keyword evidence="1" id="KW-0472">Membrane</keyword>
<sequence length="364" mass="40934">MSDPTPASAYFPWNWTIESTDPAVYKCPTVSSLLGTFAAVNGVVSVLAVIFGHRWVVKKLTCGWCGKRGSKSWKYLWILPVGLQLAANACIALLIKRSAGYSGDFKVSELMLFLVARPRLSWIILGGFAFKSQKTKKTDSGKSEYAPTPNPNQYLTTPQTPYAPWQSAQSFQSYGSQTALNPRSTEYQNVPLEDSDLELERGHGYLSGMRDFPWWSAFMTQFIAEFILQIITLYIMGRTAHFATQKGYYKIYVKSYWTIPVPARMMYSGALYYLVAGSLFLILAFLFILYTLFSSRIKAFGKANSVIIFMTLLFLLISTWMGSWIFWVGFVKLAGNSYCPPKLIHQGIIWTFFSTIGIILGTGV</sequence>
<comment type="caution">
    <text evidence="2">The sequence shown here is derived from an EMBL/GenBank/DDBJ whole genome shotgun (WGS) entry which is preliminary data.</text>
</comment>
<proteinExistence type="predicted"/>
<evidence type="ECO:0000256" key="1">
    <source>
        <dbReference type="SAM" id="Phobius"/>
    </source>
</evidence>
<dbReference type="Proteomes" id="UP000700596">
    <property type="component" value="Unassembled WGS sequence"/>
</dbReference>
<keyword evidence="1" id="KW-0812">Transmembrane</keyword>
<evidence type="ECO:0000313" key="2">
    <source>
        <dbReference type="EMBL" id="KAH7135653.1"/>
    </source>
</evidence>
<accession>A0A9P9EDU3</accession>
<organism evidence="2 3">
    <name type="scientific">Dendryphion nanum</name>
    <dbReference type="NCBI Taxonomy" id="256645"/>
    <lineage>
        <taxon>Eukaryota</taxon>
        <taxon>Fungi</taxon>
        <taxon>Dikarya</taxon>
        <taxon>Ascomycota</taxon>
        <taxon>Pezizomycotina</taxon>
        <taxon>Dothideomycetes</taxon>
        <taxon>Pleosporomycetidae</taxon>
        <taxon>Pleosporales</taxon>
        <taxon>Torulaceae</taxon>
        <taxon>Dendryphion</taxon>
    </lineage>
</organism>
<feature type="transmembrane region" description="Helical" evidence="1">
    <location>
        <begin position="76"/>
        <end position="95"/>
    </location>
</feature>
<dbReference type="EMBL" id="JAGMWT010000002">
    <property type="protein sequence ID" value="KAH7135653.1"/>
    <property type="molecule type" value="Genomic_DNA"/>
</dbReference>
<protein>
    <submittedName>
        <fullName evidence="2">Uncharacterized protein</fullName>
    </submittedName>
</protein>
<dbReference type="OrthoDB" id="3525430at2759"/>
<feature type="transmembrane region" description="Helical" evidence="1">
    <location>
        <begin position="33"/>
        <end position="56"/>
    </location>
</feature>
<feature type="transmembrane region" description="Helical" evidence="1">
    <location>
        <begin position="214"/>
        <end position="236"/>
    </location>
</feature>
<feature type="transmembrane region" description="Helical" evidence="1">
    <location>
        <begin position="110"/>
        <end position="130"/>
    </location>
</feature>